<name>A0A812CMF7_ACAPH</name>
<organism evidence="3 4">
    <name type="scientific">Acanthosepion pharaonis</name>
    <name type="common">Pharaoh cuttlefish</name>
    <name type="synonym">Sepia pharaonis</name>
    <dbReference type="NCBI Taxonomy" id="158019"/>
    <lineage>
        <taxon>Eukaryota</taxon>
        <taxon>Metazoa</taxon>
        <taxon>Spiralia</taxon>
        <taxon>Lophotrochozoa</taxon>
        <taxon>Mollusca</taxon>
        <taxon>Cephalopoda</taxon>
        <taxon>Coleoidea</taxon>
        <taxon>Decapodiformes</taxon>
        <taxon>Sepiida</taxon>
        <taxon>Sepiina</taxon>
        <taxon>Sepiidae</taxon>
        <taxon>Acanthosepion</taxon>
    </lineage>
</organism>
<sequence length="274" mass="30807">MKEGRQRKAGGTSLNSPTQTKSSVLTPLCTHVTAVLVKKTNSIEKVKSFLFILLADFSLSLPLYYVRSDARPHSQTNTQPRPVFPCTKRCGKRLFIISLSFDILFSFTLFCFSLFFLCFSFPPLCSSLSLLLLLSLSFSFSLSPSPSLSLLLLLSLSFSFSLLLLLSLSFSFSLLPSFSLLLLLSLSFSLSLLTLQPPLALKPFSLFFCSPHLLLPPLFSFPFLFILSFSLLHKPSLFFCIYAFLLFCSSFEFYLCRSFFFISIPPPSLKIFTP</sequence>
<feature type="transmembrane region" description="Helical" evidence="2">
    <location>
        <begin position="173"/>
        <end position="193"/>
    </location>
</feature>
<dbReference type="EMBL" id="CAHIKZ030001669">
    <property type="protein sequence ID" value="CAE1272026.1"/>
    <property type="molecule type" value="Genomic_DNA"/>
</dbReference>
<keyword evidence="2" id="KW-0472">Membrane</keyword>
<evidence type="ECO:0000313" key="4">
    <source>
        <dbReference type="Proteomes" id="UP000597762"/>
    </source>
</evidence>
<keyword evidence="4" id="KW-1185">Reference proteome</keyword>
<feature type="transmembrane region" description="Helical" evidence="2">
    <location>
        <begin position="148"/>
        <end position="166"/>
    </location>
</feature>
<feature type="region of interest" description="Disordered" evidence="1">
    <location>
        <begin position="1"/>
        <end position="21"/>
    </location>
</feature>
<accession>A0A812CMF7</accession>
<gene>
    <name evidence="3" type="ORF">SPHA_37509</name>
</gene>
<comment type="caution">
    <text evidence="3">The sequence shown here is derived from an EMBL/GenBank/DDBJ whole genome shotgun (WGS) entry which is preliminary data.</text>
</comment>
<evidence type="ECO:0000256" key="2">
    <source>
        <dbReference type="SAM" id="Phobius"/>
    </source>
</evidence>
<feature type="compositionally biased region" description="Polar residues" evidence="1">
    <location>
        <begin position="12"/>
        <end position="21"/>
    </location>
</feature>
<dbReference type="Proteomes" id="UP000597762">
    <property type="component" value="Unassembled WGS sequence"/>
</dbReference>
<keyword evidence="2" id="KW-1133">Transmembrane helix</keyword>
<evidence type="ECO:0000313" key="3">
    <source>
        <dbReference type="EMBL" id="CAE1272026.1"/>
    </source>
</evidence>
<feature type="transmembrane region" description="Helical" evidence="2">
    <location>
        <begin position="213"/>
        <end position="232"/>
    </location>
</feature>
<proteinExistence type="predicted"/>
<feature type="transmembrane region" description="Helical" evidence="2">
    <location>
        <begin position="239"/>
        <end position="264"/>
    </location>
</feature>
<dbReference type="AlphaFoldDB" id="A0A812CMF7"/>
<protein>
    <submittedName>
        <fullName evidence="3">Uncharacterized protein</fullName>
    </submittedName>
</protein>
<keyword evidence="2" id="KW-0812">Transmembrane</keyword>
<feature type="transmembrane region" description="Helical" evidence="2">
    <location>
        <begin position="94"/>
        <end position="117"/>
    </location>
</feature>
<evidence type="ECO:0000256" key="1">
    <source>
        <dbReference type="SAM" id="MobiDB-lite"/>
    </source>
</evidence>
<reference evidence="3" key="1">
    <citation type="submission" date="2021-01" db="EMBL/GenBank/DDBJ databases">
        <authorList>
            <person name="Li R."/>
            <person name="Bekaert M."/>
        </authorList>
    </citation>
    <scope>NUCLEOTIDE SEQUENCE</scope>
    <source>
        <strain evidence="3">Farmed</strain>
    </source>
</reference>